<proteinExistence type="predicted"/>
<dbReference type="RefSeq" id="WP_094932668.1">
    <property type="nucleotide sequence ID" value="NZ_CP022753.1"/>
</dbReference>
<evidence type="ECO:0000313" key="2">
    <source>
        <dbReference type="EMBL" id="ASU85157.1"/>
    </source>
</evidence>
<evidence type="ECO:0000256" key="1">
    <source>
        <dbReference type="SAM" id="MobiDB-lite"/>
    </source>
</evidence>
<dbReference type="KEGG" id="ngv:CDO52_22295"/>
<protein>
    <recommendedName>
        <fullName evidence="4">Guanylate cyclase domain-containing protein</fullName>
    </recommendedName>
</protein>
<feature type="compositionally biased region" description="Low complexity" evidence="1">
    <location>
        <begin position="257"/>
        <end position="269"/>
    </location>
</feature>
<organism evidence="2 3">
    <name type="scientific">Nocardiopsis gilva YIM 90087</name>
    <dbReference type="NCBI Taxonomy" id="1235441"/>
    <lineage>
        <taxon>Bacteria</taxon>
        <taxon>Bacillati</taxon>
        <taxon>Actinomycetota</taxon>
        <taxon>Actinomycetes</taxon>
        <taxon>Streptosporangiales</taxon>
        <taxon>Nocardiopsidaceae</taxon>
        <taxon>Nocardiopsis</taxon>
    </lineage>
</organism>
<accession>A0A223SAK8</accession>
<dbReference type="AlphaFoldDB" id="A0A223SAK8"/>
<feature type="region of interest" description="Disordered" evidence="1">
    <location>
        <begin position="216"/>
        <end position="305"/>
    </location>
</feature>
<evidence type="ECO:0008006" key="4">
    <source>
        <dbReference type="Google" id="ProtNLM"/>
    </source>
</evidence>
<dbReference type="EMBL" id="CP022753">
    <property type="protein sequence ID" value="ASU85157.1"/>
    <property type="molecule type" value="Genomic_DNA"/>
</dbReference>
<evidence type="ECO:0000313" key="3">
    <source>
        <dbReference type="Proteomes" id="UP000215005"/>
    </source>
</evidence>
<sequence length="305" mass="32613">MDIPVRAETTSVALPPYRAVLAVDAEKFSRNPARYQQVIGEAIPDVLERAFQRSGLGRLWADRRFPRHSGDGYVIGLEPEHLPFLIHPFLDRLQDVLFDRRSELSAQHPDLRLRLRASIDVGPLPDSGTGSPIDAMGEAMIHTHRLLDAEPVKRALADSHPDATLLAAIVSRRVYEDAVLSGFGGVHQSRFRPVHVSIAEKEFAAEGYLYVPVPSSRPPGAGEANGDGAAERAASADPTGAAPAAARVDDRPDPNQTTATPTPTGPAGPRTHNSVGTNNGQVIQADTITGDLSFHGKSTGGSEGR</sequence>
<feature type="compositionally biased region" description="Polar residues" evidence="1">
    <location>
        <begin position="271"/>
        <end position="287"/>
    </location>
</feature>
<reference evidence="2 3" key="1">
    <citation type="submission" date="2017-08" db="EMBL/GenBank/DDBJ databases">
        <title>The complete genome sequence of Nocardiopsis gilva YIM 90087.</title>
        <authorList>
            <person name="Yin M."/>
            <person name="Tang S."/>
        </authorList>
    </citation>
    <scope>NUCLEOTIDE SEQUENCE [LARGE SCALE GENOMIC DNA]</scope>
    <source>
        <strain evidence="2 3">YIM 90087</strain>
    </source>
</reference>
<gene>
    <name evidence="2" type="ORF">CDO52_22295</name>
</gene>
<name>A0A223SAK8_9ACTN</name>
<dbReference type="OrthoDB" id="3424167at2"/>
<keyword evidence="3" id="KW-1185">Reference proteome</keyword>
<feature type="compositionally biased region" description="Low complexity" evidence="1">
    <location>
        <begin position="220"/>
        <end position="246"/>
    </location>
</feature>
<dbReference type="Proteomes" id="UP000215005">
    <property type="component" value="Chromosome"/>
</dbReference>